<dbReference type="Proteomes" id="UP000655868">
    <property type="component" value="Unassembled WGS sequence"/>
</dbReference>
<sequence length="194" mass="19762">MPKTRRNAAALLLGVAVGAALLSGCGSDITPRAVAEPASEKAPDAPKPTTPKRTPTPKADEPVFTAEVGDCVSLTGSDTAPVIALAPCGTPAAGFKVVATVAKHDECAADIDQWYASTRGGVETSALCMDVDWVVGQCYSTAGDVIGKIDCAAVTPGDVRLLRIISGSDDPAECGAGQGFAYTVRKTVVCAERL</sequence>
<keyword evidence="4" id="KW-1185">Reference proteome</keyword>
<feature type="region of interest" description="Disordered" evidence="1">
    <location>
        <begin position="33"/>
        <end position="61"/>
    </location>
</feature>
<name>A0A934NR93_9NOCA</name>
<gene>
    <name evidence="3" type="ORF">JGU71_13800</name>
</gene>
<evidence type="ECO:0000313" key="3">
    <source>
        <dbReference type="EMBL" id="MBJ8339966.1"/>
    </source>
</evidence>
<dbReference type="EMBL" id="JAEMNV010000004">
    <property type="protein sequence ID" value="MBJ8339966.1"/>
    <property type="molecule type" value="Genomic_DNA"/>
</dbReference>
<dbReference type="PROSITE" id="PS51257">
    <property type="entry name" value="PROKAR_LIPOPROTEIN"/>
    <property type="match status" value="1"/>
</dbReference>
<evidence type="ECO:0008006" key="5">
    <source>
        <dbReference type="Google" id="ProtNLM"/>
    </source>
</evidence>
<keyword evidence="2" id="KW-0732">Signal</keyword>
<accession>A0A934NR93</accession>
<protein>
    <recommendedName>
        <fullName evidence="5">LppU protein</fullName>
    </recommendedName>
</protein>
<proteinExistence type="predicted"/>
<feature type="chain" id="PRO_5038492418" description="LppU protein" evidence="2">
    <location>
        <begin position="23"/>
        <end position="194"/>
    </location>
</feature>
<evidence type="ECO:0000256" key="1">
    <source>
        <dbReference type="SAM" id="MobiDB-lite"/>
    </source>
</evidence>
<reference evidence="3" key="1">
    <citation type="submission" date="2020-12" db="EMBL/GenBank/DDBJ databases">
        <title>Antrihabitans popcorni sp. nov. and Antrihabitans auranticaus sp. nov., isolated from a larva cave.</title>
        <authorList>
            <person name="Lee S.D."/>
            <person name="Kim I.S."/>
        </authorList>
    </citation>
    <scope>NUCLEOTIDE SEQUENCE</scope>
    <source>
        <strain evidence="3">YC3-6</strain>
    </source>
</reference>
<evidence type="ECO:0000256" key="2">
    <source>
        <dbReference type="SAM" id="SignalP"/>
    </source>
</evidence>
<comment type="caution">
    <text evidence="3">The sequence shown here is derived from an EMBL/GenBank/DDBJ whole genome shotgun (WGS) entry which is preliminary data.</text>
</comment>
<dbReference type="AlphaFoldDB" id="A0A934NR93"/>
<dbReference type="RefSeq" id="WP_199704737.1">
    <property type="nucleotide sequence ID" value="NZ_JAEMNV010000004.1"/>
</dbReference>
<evidence type="ECO:0000313" key="4">
    <source>
        <dbReference type="Proteomes" id="UP000655868"/>
    </source>
</evidence>
<feature type="signal peptide" evidence="2">
    <location>
        <begin position="1"/>
        <end position="22"/>
    </location>
</feature>
<organism evidence="3 4">
    <name type="scientific">Antrihabitans stalagmiti</name>
    <dbReference type="NCBI Taxonomy" id="2799499"/>
    <lineage>
        <taxon>Bacteria</taxon>
        <taxon>Bacillati</taxon>
        <taxon>Actinomycetota</taxon>
        <taxon>Actinomycetes</taxon>
        <taxon>Mycobacteriales</taxon>
        <taxon>Nocardiaceae</taxon>
        <taxon>Antrihabitans</taxon>
    </lineage>
</organism>